<keyword evidence="2" id="KW-1003">Cell membrane</keyword>
<dbReference type="SMART" id="SM00134">
    <property type="entry name" value="LU"/>
    <property type="match status" value="1"/>
</dbReference>
<gene>
    <name evidence="12 13 14 15" type="primary">LOC110310613</name>
</gene>
<dbReference type="GO" id="GO:0030550">
    <property type="term" value="F:acetylcholine receptor inhibitor activity"/>
    <property type="evidence" value="ECO:0007669"/>
    <property type="project" value="TreeGrafter"/>
</dbReference>
<evidence type="ECO:0000313" key="12">
    <source>
        <dbReference type="RefSeq" id="XP_021039339.1"/>
    </source>
</evidence>
<organism evidence="11 15">
    <name type="scientific">Mus caroli</name>
    <name type="common">Ryukyu mouse</name>
    <name type="synonym">Ricefield mouse</name>
    <dbReference type="NCBI Taxonomy" id="10089"/>
    <lineage>
        <taxon>Eukaryota</taxon>
        <taxon>Metazoa</taxon>
        <taxon>Chordata</taxon>
        <taxon>Craniata</taxon>
        <taxon>Vertebrata</taxon>
        <taxon>Euteleostomi</taxon>
        <taxon>Mammalia</taxon>
        <taxon>Eutheria</taxon>
        <taxon>Euarchontoglires</taxon>
        <taxon>Glires</taxon>
        <taxon>Rodentia</taxon>
        <taxon>Myomorpha</taxon>
        <taxon>Muroidea</taxon>
        <taxon>Muridae</taxon>
        <taxon>Murinae</taxon>
        <taxon>Mus</taxon>
        <taxon>Mus</taxon>
    </lineage>
</organism>
<dbReference type="InterPro" id="IPR018363">
    <property type="entry name" value="CD59_antigen_CS"/>
</dbReference>
<dbReference type="GeneID" id="110310613"/>
<dbReference type="PANTHER" id="PTHR32217">
    <property type="entry name" value="LYMPHOCYTE ANTIGEN 6H"/>
    <property type="match status" value="1"/>
</dbReference>
<feature type="signal peptide" evidence="9">
    <location>
        <begin position="1"/>
        <end position="26"/>
    </location>
</feature>
<evidence type="ECO:0000256" key="2">
    <source>
        <dbReference type="ARBA" id="ARBA00022475"/>
    </source>
</evidence>
<name>A0A6P7QH45_MUSCR</name>
<keyword evidence="3" id="KW-0336">GPI-anchor</keyword>
<keyword evidence="5" id="KW-0472">Membrane</keyword>
<dbReference type="InterPro" id="IPR051445">
    <property type="entry name" value="LY6H/LY6L_nAChR_modulators"/>
</dbReference>
<evidence type="ECO:0000256" key="5">
    <source>
        <dbReference type="ARBA" id="ARBA00023136"/>
    </source>
</evidence>
<evidence type="ECO:0000256" key="9">
    <source>
        <dbReference type="SAM" id="SignalP"/>
    </source>
</evidence>
<comment type="subcellular location">
    <subcellularLocation>
        <location evidence="1">Cell membrane</location>
        <topology evidence="1">Lipid-anchor</topology>
        <topology evidence="1">GPI-anchor</topology>
    </subcellularLocation>
</comment>
<sequence length="134" mass="14291">MDTSHTTKSCVLILLVALLCAERAQGLQCYECYGVPSETSCPSITCTYSDGFCVTQEAAVIVDSQTRKVKNSLCLPICPPNIESMEILGSKVKVKTSCCKEDLCNAAIPTGGSTWTMAGVLLFSLSSVLLQTLL</sequence>
<protein>
    <submittedName>
        <fullName evidence="12 13">Lymphocyte antigen 6A-2/6E-1</fullName>
    </submittedName>
</protein>
<accession>A0A6P7QH45</accession>
<dbReference type="Proteomes" id="UP000515126">
    <property type="component" value="Chromosome 15"/>
</dbReference>
<dbReference type="RefSeq" id="XP_021039341.1">
    <property type="nucleotide sequence ID" value="XM_021183682.1"/>
</dbReference>
<dbReference type="GO" id="GO:0005886">
    <property type="term" value="C:plasma membrane"/>
    <property type="evidence" value="ECO:0007669"/>
    <property type="project" value="UniProtKB-SubCell"/>
</dbReference>
<evidence type="ECO:0000256" key="7">
    <source>
        <dbReference type="ARBA" id="ARBA00023180"/>
    </source>
</evidence>
<dbReference type="RefSeq" id="XP_029325804.1">
    <property type="nucleotide sequence ID" value="XM_029469944.1"/>
</dbReference>
<evidence type="ECO:0000256" key="4">
    <source>
        <dbReference type="ARBA" id="ARBA00022729"/>
    </source>
</evidence>
<dbReference type="KEGG" id="mcal:110310613"/>
<dbReference type="PANTHER" id="PTHR32217:SF3">
    <property type="entry name" value="LYMPHOCYTE ANTIGEN 6S"/>
    <property type="match status" value="1"/>
</dbReference>
<keyword evidence="11" id="KW-1185">Reference proteome</keyword>
<evidence type="ECO:0000313" key="15">
    <source>
        <dbReference type="RefSeq" id="XP_029325804.1"/>
    </source>
</evidence>
<dbReference type="Pfam" id="PF00021">
    <property type="entry name" value="UPAR_LY6"/>
    <property type="match status" value="1"/>
</dbReference>
<dbReference type="Gene3D" id="2.10.60.10">
    <property type="entry name" value="CD59"/>
    <property type="match status" value="1"/>
</dbReference>
<dbReference type="RefSeq" id="XP_021039339.1">
    <property type="nucleotide sequence ID" value="XM_021183680.1"/>
</dbReference>
<evidence type="ECO:0000259" key="10">
    <source>
        <dbReference type="SMART" id="SM00134"/>
    </source>
</evidence>
<keyword evidence="7" id="KW-0325">Glycoprotein</keyword>
<dbReference type="FunFam" id="2.10.60.10:FF:000003">
    <property type="entry name" value="lymphocyte antigen 6E isoform X1"/>
    <property type="match status" value="1"/>
</dbReference>
<dbReference type="GO" id="GO:0045202">
    <property type="term" value="C:synapse"/>
    <property type="evidence" value="ECO:0007669"/>
    <property type="project" value="GOC"/>
</dbReference>
<evidence type="ECO:0000313" key="11">
    <source>
        <dbReference type="Proteomes" id="UP000515126"/>
    </source>
</evidence>
<evidence type="ECO:0000313" key="13">
    <source>
        <dbReference type="RefSeq" id="XP_021039340.1"/>
    </source>
</evidence>
<feature type="domain" description="UPAR/Ly6" evidence="10">
    <location>
        <begin position="27"/>
        <end position="118"/>
    </location>
</feature>
<keyword evidence="6" id="KW-1015">Disulfide bond</keyword>
<dbReference type="PROSITE" id="PS00983">
    <property type="entry name" value="LY6_UPAR"/>
    <property type="match status" value="1"/>
</dbReference>
<evidence type="ECO:0000256" key="3">
    <source>
        <dbReference type="ARBA" id="ARBA00022622"/>
    </source>
</evidence>
<dbReference type="InterPro" id="IPR016054">
    <property type="entry name" value="LY6_UPA_recep-like"/>
</dbReference>
<dbReference type="GO" id="GO:0095500">
    <property type="term" value="P:acetylcholine receptor signaling pathway"/>
    <property type="evidence" value="ECO:0007669"/>
    <property type="project" value="TreeGrafter"/>
</dbReference>
<evidence type="ECO:0000313" key="14">
    <source>
        <dbReference type="RefSeq" id="XP_021039341.1"/>
    </source>
</evidence>
<feature type="chain" id="PRO_5044651955" evidence="9">
    <location>
        <begin position="27"/>
        <end position="134"/>
    </location>
</feature>
<evidence type="ECO:0000256" key="8">
    <source>
        <dbReference type="ARBA" id="ARBA00023288"/>
    </source>
</evidence>
<keyword evidence="4 9" id="KW-0732">Signal</keyword>
<dbReference type="GO" id="GO:0033130">
    <property type="term" value="F:acetylcholine receptor binding"/>
    <property type="evidence" value="ECO:0007669"/>
    <property type="project" value="TreeGrafter"/>
</dbReference>
<dbReference type="CDD" id="cd23541">
    <property type="entry name" value="TFP_LU_ECD_Ly6A_like"/>
    <property type="match status" value="1"/>
</dbReference>
<dbReference type="AlphaFoldDB" id="A0A6P7QH45"/>
<dbReference type="RefSeq" id="XP_021039340.1">
    <property type="nucleotide sequence ID" value="XM_021183681.1"/>
</dbReference>
<dbReference type="SUPFAM" id="SSF57302">
    <property type="entry name" value="Snake toxin-like"/>
    <property type="match status" value="1"/>
</dbReference>
<dbReference type="InterPro" id="IPR045860">
    <property type="entry name" value="Snake_toxin-like_sf"/>
</dbReference>
<keyword evidence="8" id="KW-0449">Lipoprotein</keyword>
<evidence type="ECO:0000256" key="6">
    <source>
        <dbReference type="ARBA" id="ARBA00023157"/>
    </source>
</evidence>
<proteinExistence type="predicted"/>
<evidence type="ECO:0000256" key="1">
    <source>
        <dbReference type="ARBA" id="ARBA00004609"/>
    </source>
</evidence>
<reference evidence="12 13" key="1">
    <citation type="submission" date="2025-04" db="UniProtKB">
        <authorList>
            <consortium name="RefSeq"/>
        </authorList>
    </citation>
    <scope>IDENTIFICATION</scope>
</reference>
<dbReference type="GO" id="GO:0098552">
    <property type="term" value="C:side of membrane"/>
    <property type="evidence" value="ECO:0007669"/>
    <property type="project" value="UniProtKB-KW"/>
</dbReference>